<evidence type="ECO:0000313" key="2">
    <source>
        <dbReference type="EMBL" id="CAL1139403.1"/>
    </source>
</evidence>
<accession>A0A9P1FRT1</accession>
<sequence length="1123" mass="122025">TVSVDPLLMSVAAEAAACLAEKKVTELRAALLLNQRHIRNCQQQSRREAASLLKGGLSCHSERKVLAVYALSNWDLSLALRAAQACLRSADTVDPSILRDKAKDELCGCMFVLITPKVSKSRSAVAKRQMQPESSKCTVSVDPLLMSVAAEAVACLAEKKVTELRAALLLNQRHIRNCQQQSRREAASLLKGGLSCHSERKVLAVYALSNWDLSLALRAAQRLSRGEPQQLEFLWQLGQAPREFFASRQWAHAFESVGCGRDVTKLHSALRNFMQNPVSLPLPAKPTPAEMALIWPKRYSKTFSQTVSVDPLLMSVAAEAVACLAEKKVTELRAALLLNQRHIRNCQQQSRREAASLLKGGLSCHSERKVLAVYALSNWDLSLALRAAQLMSFAKSKGFQLLFVPASSTGLLQPLDTSAFSAFKHWIKRKNQQLRRTAQGGEPQQLEFLWQLSQAPREFFASRQWAHAFESVGCGRDVTKLHSALRNFMQNPVSLPLPAKPTPAEMALIWPKRRKMSYADASAAVPAGAAPLTRGQDQLPALRTARAVLKQQLKESTKEIRKEAGYSIHASEKDAVVLQQKSIAPRKLTLTSRSLILISSQHTIFSILPDVAAARLLAAVAAVAPAAGYGGCSWMQRLWRLLLAVAVARGCGGCGGCGSLVDVGCYGRGAYSDLELYTQRPLGLLVVFACPARGSYPLLDLPQSQVVILDDWRPDHGALDVSSLWPTADTRGGQKKGLIRQHEPVLYLWYSRSSISQTVSVDPLLMSVAAEAVACLAEKKVTELRAALLLNQKHIRNCQQQSRREAASLLKGGLSCHSERKVLAVYALSNWDLSLALRAAQACLRSADTVDPSILRDKAVNRSSLSFCGNWVKLLENFSPADNGPTLSKALGAAAAVPAGAAPLTRGQDQLPALRTARAVLKQQLKESTKEIRKEAGYSIHASEKDAVVLQQKSIAPRKLTLTSRSLILISSQHTIFSILPDVAAARLLAAVAAVAAVAPAAGYGGCSWMQRLWRLLLAVAVARGCGGCGGCGSLVDVGCYGRGAYSDLELYTQRPLGLLVVFACPARGSYPLLDLPQSQVVILDDWRPDHGALDVSSLWPTADTRGGQKKGLIRQHEPVLYL</sequence>
<proteinExistence type="predicted"/>
<comment type="caution">
    <text evidence="1">The sequence shown here is derived from an EMBL/GenBank/DDBJ whole genome shotgun (WGS) entry which is preliminary data.</text>
</comment>
<dbReference type="EMBL" id="CAMXCT030001038">
    <property type="protein sequence ID" value="CAL4773340.1"/>
    <property type="molecule type" value="Genomic_DNA"/>
</dbReference>
<reference evidence="1" key="1">
    <citation type="submission" date="2022-10" db="EMBL/GenBank/DDBJ databases">
        <authorList>
            <person name="Chen Y."/>
            <person name="Dougan E. K."/>
            <person name="Chan C."/>
            <person name="Rhodes N."/>
            <person name="Thang M."/>
        </authorList>
    </citation>
    <scope>NUCLEOTIDE SEQUENCE</scope>
</reference>
<feature type="non-terminal residue" evidence="1">
    <location>
        <position position="1"/>
    </location>
</feature>
<gene>
    <name evidence="1" type="ORF">C1SCF055_LOCUS13413</name>
</gene>
<dbReference type="EMBL" id="CAMXCT020001038">
    <property type="protein sequence ID" value="CAL1139403.1"/>
    <property type="molecule type" value="Genomic_DNA"/>
</dbReference>
<protein>
    <submittedName>
        <fullName evidence="3">DDE-1 domain-containing protein</fullName>
    </submittedName>
</protein>
<name>A0A9P1FRT1_9DINO</name>
<evidence type="ECO:0000313" key="1">
    <source>
        <dbReference type="EMBL" id="CAI3986028.1"/>
    </source>
</evidence>
<organism evidence="1">
    <name type="scientific">Cladocopium goreaui</name>
    <dbReference type="NCBI Taxonomy" id="2562237"/>
    <lineage>
        <taxon>Eukaryota</taxon>
        <taxon>Sar</taxon>
        <taxon>Alveolata</taxon>
        <taxon>Dinophyceae</taxon>
        <taxon>Suessiales</taxon>
        <taxon>Symbiodiniaceae</taxon>
        <taxon>Cladocopium</taxon>
    </lineage>
</organism>
<dbReference type="AlphaFoldDB" id="A0A9P1FRT1"/>
<evidence type="ECO:0000313" key="4">
    <source>
        <dbReference type="Proteomes" id="UP001152797"/>
    </source>
</evidence>
<evidence type="ECO:0000313" key="3">
    <source>
        <dbReference type="EMBL" id="CAL4773340.1"/>
    </source>
</evidence>
<feature type="non-terminal residue" evidence="1">
    <location>
        <position position="1123"/>
    </location>
</feature>
<dbReference type="Proteomes" id="UP001152797">
    <property type="component" value="Unassembled WGS sequence"/>
</dbReference>
<keyword evidence="4" id="KW-1185">Reference proteome</keyword>
<dbReference type="EMBL" id="CAMXCT010001038">
    <property type="protein sequence ID" value="CAI3986028.1"/>
    <property type="molecule type" value="Genomic_DNA"/>
</dbReference>
<reference evidence="2" key="2">
    <citation type="submission" date="2024-04" db="EMBL/GenBank/DDBJ databases">
        <authorList>
            <person name="Chen Y."/>
            <person name="Shah S."/>
            <person name="Dougan E. K."/>
            <person name="Thang M."/>
            <person name="Chan C."/>
        </authorList>
    </citation>
    <scope>NUCLEOTIDE SEQUENCE [LARGE SCALE GENOMIC DNA]</scope>
</reference>